<feature type="region of interest" description="Disordered" evidence="1">
    <location>
        <begin position="102"/>
        <end position="123"/>
    </location>
</feature>
<dbReference type="EMBL" id="CAUJNA010000291">
    <property type="protein sequence ID" value="CAJ1374963.1"/>
    <property type="molecule type" value="Genomic_DNA"/>
</dbReference>
<feature type="compositionally biased region" description="Low complexity" evidence="1">
    <location>
        <begin position="345"/>
        <end position="355"/>
    </location>
</feature>
<feature type="compositionally biased region" description="Polar residues" evidence="1">
    <location>
        <begin position="172"/>
        <end position="182"/>
    </location>
</feature>
<accession>A0AA36HTB9</accession>
<evidence type="ECO:0000313" key="2">
    <source>
        <dbReference type="EMBL" id="CAJ1374963.1"/>
    </source>
</evidence>
<keyword evidence="3" id="KW-1185">Reference proteome</keyword>
<sequence>MERPASASSGGQMTGQLVPTVTGSRCMRGFSRCGSPALAARQSRLAQEAKRLCHLAASEDCDVKGTATCPPTLLPDKGTWTEEERGRWAEAVQWEAEGQHYNAGLDDEGPWPDERGLRPAPPASVKAHKFASGRAMALLQAARSTSNSPSPMSKAALEVENDRYEVPDRPTSRSSGRFSVTERSVLERASAPRSKARAKVTLLANEDLPPHGVSRLSVPDAPHGVQKTVSREIRDIHTSSTTSTRPASPSHEEPGEKIGPSPRSVPSEAARPGTEPGEALKVSLPLTLWESTDQHGRSRSRNVKVDRPSTSPSPTPRSAKEENTDPSSPPQLRIPRKAAPPPSPASAVSGLSPSPRLRSTCGTSREASMSRAASPEPEVTSLTHRGQLFQARFTNVKRRGRSLSPPAREHATASWRGPDHIPVTCVIKRRRQKKGPKEKLLILPFVASEADTRFSHLFETLEAKQPDLMLEGLLHEPQRAAVQMPGRQLAPRITAPSAARVYTE</sequence>
<name>A0AA36HTB9_9DINO</name>
<evidence type="ECO:0000256" key="1">
    <source>
        <dbReference type="SAM" id="MobiDB-lite"/>
    </source>
</evidence>
<reference evidence="2" key="1">
    <citation type="submission" date="2023-08" db="EMBL/GenBank/DDBJ databases">
        <authorList>
            <person name="Chen Y."/>
            <person name="Shah S."/>
            <person name="Dougan E. K."/>
            <person name="Thang M."/>
            <person name="Chan C."/>
        </authorList>
    </citation>
    <scope>NUCLEOTIDE SEQUENCE</scope>
</reference>
<protein>
    <submittedName>
        <fullName evidence="2">Uncharacterized protein</fullName>
    </submittedName>
</protein>
<organism evidence="2 3">
    <name type="scientific">Effrenium voratum</name>
    <dbReference type="NCBI Taxonomy" id="2562239"/>
    <lineage>
        <taxon>Eukaryota</taxon>
        <taxon>Sar</taxon>
        <taxon>Alveolata</taxon>
        <taxon>Dinophyceae</taxon>
        <taxon>Suessiales</taxon>
        <taxon>Symbiodiniaceae</taxon>
        <taxon>Effrenium</taxon>
    </lineage>
</organism>
<feature type="compositionally biased region" description="Polar residues" evidence="1">
    <location>
        <begin position="142"/>
        <end position="151"/>
    </location>
</feature>
<feature type="compositionally biased region" description="Basic and acidic residues" evidence="1">
    <location>
        <begin position="160"/>
        <end position="171"/>
    </location>
</feature>
<feature type="region of interest" description="Disordered" evidence="1">
    <location>
        <begin position="141"/>
        <end position="387"/>
    </location>
</feature>
<feature type="region of interest" description="Disordered" evidence="1">
    <location>
        <begin position="64"/>
        <end position="85"/>
    </location>
</feature>
<dbReference type="Proteomes" id="UP001178507">
    <property type="component" value="Unassembled WGS sequence"/>
</dbReference>
<proteinExistence type="predicted"/>
<dbReference type="AlphaFoldDB" id="A0AA36HTB9"/>
<evidence type="ECO:0000313" key="3">
    <source>
        <dbReference type="Proteomes" id="UP001178507"/>
    </source>
</evidence>
<gene>
    <name evidence="2" type="ORF">EVOR1521_LOCUS4370</name>
</gene>
<comment type="caution">
    <text evidence="2">The sequence shown here is derived from an EMBL/GenBank/DDBJ whole genome shotgun (WGS) entry which is preliminary data.</text>
</comment>